<dbReference type="AlphaFoldDB" id="A0AAF0TRN7"/>
<dbReference type="EMBL" id="CP133615">
    <property type="protein sequence ID" value="WMV23425.1"/>
    <property type="molecule type" value="Genomic_DNA"/>
</dbReference>
<accession>A0AAF0TRN7</accession>
<protein>
    <submittedName>
        <fullName evidence="2">Uncharacterized protein</fullName>
    </submittedName>
</protein>
<evidence type="ECO:0000256" key="1">
    <source>
        <dbReference type="SAM" id="MobiDB-lite"/>
    </source>
</evidence>
<keyword evidence="3" id="KW-1185">Reference proteome</keyword>
<reference evidence="2" key="1">
    <citation type="submission" date="2023-08" db="EMBL/GenBank/DDBJ databases">
        <title>A de novo genome assembly of Solanum verrucosum Schlechtendal, a Mexican diploid species geographically isolated from the other diploid A-genome species in potato relatives.</title>
        <authorList>
            <person name="Hosaka K."/>
        </authorList>
    </citation>
    <scope>NUCLEOTIDE SEQUENCE</scope>
    <source>
        <tissue evidence="2">Young leaves</tissue>
    </source>
</reference>
<evidence type="ECO:0000313" key="2">
    <source>
        <dbReference type="EMBL" id="WMV23425.1"/>
    </source>
</evidence>
<feature type="region of interest" description="Disordered" evidence="1">
    <location>
        <begin position="18"/>
        <end position="48"/>
    </location>
</feature>
<evidence type="ECO:0000313" key="3">
    <source>
        <dbReference type="Proteomes" id="UP001234989"/>
    </source>
</evidence>
<dbReference type="Proteomes" id="UP001234989">
    <property type="component" value="Chromosome 4"/>
</dbReference>
<name>A0AAF0TRN7_SOLVR</name>
<organism evidence="2 3">
    <name type="scientific">Solanum verrucosum</name>
    <dbReference type="NCBI Taxonomy" id="315347"/>
    <lineage>
        <taxon>Eukaryota</taxon>
        <taxon>Viridiplantae</taxon>
        <taxon>Streptophyta</taxon>
        <taxon>Embryophyta</taxon>
        <taxon>Tracheophyta</taxon>
        <taxon>Spermatophyta</taxon>
        <taxon>Magnoliopsida</taxon>
        <taxon>eudicotyledons</taxon>
        <taxon>Gunneridae</taxon>
        <taxon>Pentapetalae</taxon>
        <taxon>asterids</taxon>
        <taxon>lamiids</taxon>
        <taxon>Solanales</taxon>
        <taxon>Solanaceae</taxon>
        <taxon>Solanoideae</taxon>
        <taxon>Solaneae</taxon>
        <taxon>Solanum</taxon>
    </lineage>
</organism>
<sequence>MEREALALADSGIMPVSKNEEPGFIARQSSNSLSLHPYKKRKSSNKDPSKVLIEEQNLMMQMLPDTERRLDYWSEVGNSLKSWFAEQTTTKSLLEMSMQHRNNKQIEFLMQHHYCSLTGNGTDGT</sequence>
<proteinExistence type="predicted"/>
<gene>
    <name evidence="2" type="ORF">MTR67_016810</name>
</gene>